<comment type="caution">
    <text evidence="10">The sequence shown here is derived from an EMBL/GenBank/DDBJ whole genome shotgun (WGS) entry which is preliminary data.</text>
</comment>
<dbReference type="RefSeq" id="WP_208055125.1">
    <property type="nucleotide sequence ID" value="NZ_JAGEMK010000002.1"/>
</dbReference>
<protein>
    <submittedName>
        <fullName evidence="10">Multidrug effflux MFS transporter</fullName>
    </submittedName>
</protein>
<dbReference type="InterPro" id="IPR020846">
    <property type="entry name" value="MFS_dom"/>
</dbReference>
<keyword evidence="5 8" id="KW-0812">Transmembrane</keyword>
<feature type="domain" description="Major facilitator superfamily (MFS) profile" evidence="9">
    <location>
        <begin position="13"/>
        <end position="393"/>
    </location>
</feature>
<keyword evidence="6 8" id="KW-1133">Transmembrane helix</keyword>
<feature type="transmembrane region" description="Helical" evidence="8">
    <location>
        <begin position="167"/>
        <end position="187"/>
    </location>
</feature>
<feature type="transmembrane region" description="Helical" evidence="8">
    <location>
        <begin position="80"/>
        <end position="99"/>
    </location>
</feature>
<feature type="transmembrane region" description="Helical" evidence="8">
    <location>
        <begin position="12"/>
        <end position="35"/>
    </location>
</feature>
<dbReference type="NCBIfam" id="TIGR00710">
    <property type="entry name" value="efflux_Bcr_CflA"/>
    <property type="match status" value="1"/>
</dbReference>
<evidence type="ECO:0000313" key="11">
    <source>
        <dbReference type="Proteomes" id="UP000664209"/>
    </source>
</evidence>
<comment type="subcellular location">
    <subcellularLocation>
        <location evidence="1">Cell membrane</location>
        <topology evidence="1">Multi-pass membrane protein</topology>
    </subcellularLocation>
</comment>
<sequence>MTGAPRQRIAAGFVLLVSALVAIGPLTIDLYLAAFPDITAELQTTSAQVQLTITATLAGLALGQLLIGSLSDTYGRKPPLVAALAVYVLVSVAIMATPSVEVLTILRFVQGLSSAAGMVVSMAIVRDSYEGVAMGKVIARLMLIVGVAPILAPTLGAQLLLVGSWRTMFGFLAAFGVLLLVLVLTVLKESLPVERRRTGGTRAALVSYKGLLGDRAFLGLALLSGFYMAAMFTYVSSSTFVFQEGFGLSAQEFGLIFGAGAIAVTAGSQINGAMLGKVTPQQILAVAVPSGVVLSAGLVVVAMADGGLWMMLALLVPTLGTVGFVLPSVPAIALEANGHRAGSAAALLGAFQFGIGAGIAPVTGLFGQSALSMAAVMCAVIVIAAVLLLAVSRVWRRAEVAPAG</sequence>
<evidence type="ECO:0000256" key="2">
    <source>
        <dbReference type="ARBA" id="ARBA00006236"/>
    </source>
</evidence>
<dbReference type="GO" id="GO:0042910">
    <property type="term" value="F:xenobiotic transmembrane transporter activity"/>
    <property type="evidence" value="ECO:0007669"/>
    <property type="project" value="InterPro"/>
</dbReference>
<dbReference type="Pfam" id="PF07690">
    <property type="entry name" value="MFS_1"/>
    <property type="match status" value="1"/>
</dbReference>
<feature type="transmembrane region" description="Helical" evidence="8">
    <location>
        <begin position="47"/>
        <end position="68"/>
    </location>
</feature>
<evidence type="ECO:0000256" key="7">
    <source>
        <dbReference type="ARBA" id="ARBA00023136"/>
    </source>
</evidence>
<evidence type="ECO:0000256" key="4">
    <source>
        <dbReference type="ARBA" id="ARBA00022475"/>
    </source>
</evidence>
<dbReference type="FunFam" id="1.20.1720.10:FF:000005">
    <property type="entry name" value="Bcr/CflA family efflux transporter"/>
    <property type="match status" value="1"/>
</dbReference>
<reference evidence="10" key="1">
    <citation type="submission" date="2021-03" db="EMBL/GenBank/DDBJ databases">
        <title>Actinotalea soli sp. nov., isolated from soil.</title>
        <authorList>
            <person name="Ping W."/>
            <person name="Zhang J."/>
        </authorList>
    </citation>
    <scope>NUCLEOTIDE SEQUENCE</scope>
    <source>
        <strain evidence="10">BY-33</strain>
    </source>
</reference>
<dbReference type="InterPro" id="IPR011701">
    <property type="entry name" value="MFS"/>
</dbReference>
<dbReference type="AlphaFoldDB" id="A0A939LPT4"/>
<dbReference type="Proteomes" id="UP000664209">
    <property type="component" value="Unassembled WGS sequence"/>
</dbReference>
<feature type="transmembrane region" description="Helical" evidence="8">
    <location>
        <begin position="345"/>
        <end position="364"/>
    </location>
</feature>
<organism evidence="10 11">
    <name type="scientific">Actinotalea soli</name>
    <dbReference type="NCBI Taxonomy" id="2819234"/>
    <lineage>
        <taxon>Bacteria</taxon>
        <taxon>Bacillati</taxon>
        <taxon>Actinomycetota</taxon>
        <taxon>Actinomycetes</taxon>
        <taxon>Micrococcales</taxon>
        <taxon>Cellulomonadaceae</taxon>
        <taxon>Actinotalea</taxon>
    </lineage>
</organism>
<evidence type="ECO:0000259" key="9">
    <source>
        <dbReference type="PROSITE" id="PS50850"/>
    </source>
</evidence>
<feature type="transmembrane region" description="Helical" evidence="8">
    <location>
        <begin position="216"/>
        <end position="235"/>
    </location>
</feature>
<proteinExistence type="inferred from homology"/>
<name>A0A939LPT4_9CELL</name>
<evidence type="ECO:0000256" key="8">
    <source>
        <dbReference type="SAM" id="Phobius"/>
    </source>
</evidence>
<evidence type="ECO:0000256" key="5">
    <source>
        <dbReference type="ARBA" id="ARBA00022692"/>
    </source>
</evidence>
<dbReference type="InterPro" id="IPR036259">
    <property type="entry name" value="MFS_trans_sf"/>
</dbReference>
<gene>
    <name evidence="10" type="ORF">J4G33_06610</name>
</gene>
<keyword evidence="3" id="KW-0813">Transport</keyword>
<feature type="transmembrane region" description="Helical" evidence="8">
    <location>
        <begin position="137"/>
        <end position="161"/>
    </location>
</feature>
<dbReference type="GO" id="GO:1990961">
    <property type="term" value="P:xenobiotic detoxification by transmembrane export across the plasma membrane"/>
    <property type="evidence" value="ECO:0007669"/>
    <property type="project" value="InterPro"/>
</dbReference>
<dbReference type="EMBL" id="JAGEMK010000002">
    <property type="protein sequence ID" value="MBO1751473.1"/>
    <property type="molecule type" value="Genomic_DNA"/>
</dbReference>
<evidence type="ECO:0000256" key="3">
    <source>
        <dbReference type="ARBA" id="ARBA00022448"/>
    </source>
</evidence>
<dbReference type="PROSITE" id="PS50850">
    <property type="entry name" value="MFS"/>
    <property type="match status" value="1"/>
</dbReference>
<evidence type="ECO:0000256" key="6">
    <source>
        <dbReference type="ARBA" id="ARBA00022989"/>
    </source>
</evidence>
<feature type="transmembrane region" description="Helical" evidence="8">
    <location>
        <begin position="309"/>
        <end position="333"/>
    </location>
</feature>
<dbReference type="Gene3D" id="1.20.1720.10">
    <property type="entry name" value="Multidrug resistance protein D"/>
    <property type="match status" value="1"/>
</dbReference>
<dbReference type="PANTHER" id="PTHR23502:SF132">
    <property type="entry name" value="POLYAMINE TRANSPORTER 2-RELATED"/>
    <property type="match status" value="1"/>
</dbReference>
<feature type="transmembrane region" description="Helical" evidence="8">
    <location>
        <begin position="283"/>
        <end position="303"/>
    </location>
</feature>
<feature type="transmembrane region" description="Helical" evidence="8">
    <location>
        <begin position="105"/>
        <end position="125"/>
    </location>
</feature>
<feature type="transmembrane region" description="Helical" evidence="8">
    <location>
        <begin position="255"/>
        <end position="276"/>
    </location>
</feature>
<evidence type="ECO:0000313" key="10">
    <source>
        <dbReference type="EMBL" id="MBO1751473.1"/>
    </source>
</evidence>
<dbReference type="CDD" id="cd17320">
    <property type="entry name" value="MFS_MdfA_MDR_like"/>
    <property type="match status" value="1"/>
</dbReference>
<accession>A0A939LPT4</accession>
<keyword evidence="7 8" id="KW-0472">Membrane</keyword>
<dbReference type="InterPro" id="IPR004812">
    <property type="entry name" value="Efflux_drug-R_Bcr/CmlA"/>
</dbReference>
<dbReference type="SUPFAM" id="SSF103473">
    <property type="entry name" value="MFS general substrate transporter"/>
    <property type="match status" value="1"/>
</dbReference>
<comment type="similarity">
    <text evidence="2">Belongs to the major facilitator superfamily. Bcr/CmlA family.</text>
</comment>
<keyword evidence="11" id="KW-1185">Reference proteome</keyword>
<feature type="transmembrane region" description="Helical" evidence="8">
    <location>
        <begin position="370"/>
        <end position="391"/>
    </location>
</feature>
<keyword evidence="4" id="KW-1003">Cell membrane</keyword>
<dbReference type="PANTHER" id="PTHR23502">
    <property type="entry name" value="MAJOR FACILITATOR SUPERFAMILY"/>
    <property type="match status" value="1"/>
</dbReference>
<evidence type="ECO:0000256" key="1">
    <source>
        <dbReference type="ARBA" id="ARBA00004651"/>
    </source>
</evidence>
<dbReference type="GO" id="GO:0005886">
    <property type="term" value="C:plasma membrane"/>
    <property type="evidence" value="ECO:0007669"/>
    <property type="project" value="UniProtKB-SubCell"/>
</dbReference>